<dbReference type="PANTHER" id="PTHR35794">
    <property type="entry name" value="CELL DIVISION PROTEIN DIVIVA"/>
    <property type="match status" value="1"/>
</dbReference>
<name>A0A2W1LHW7_9BACL</name>
<evidence type="ECO:0000256" key="5">
    <source>
        <dbReference type="ARBA" id="ARBA00023306"/>
    </source>
</evidence>
<keyword evidence="4 6" id="KW-0175">Coiled coil</keyword>
<evidence type="ECO:0000256" key="3">
    <source>
        <dbReference type="ARBA" id="ARBA00022618"/>
    </source>
</evidence>
<keyword evidence="8" id="KW-1185">Reference proteome</keyword>
<reference evidence="7 8" key="1">
    <citation type="submission" date="2018-06" db="EMBL/GenBank/DDBJ databases">
        <title>Paenibacillus imtechensis sp. nov.</title>
        <authorList>
            <person name="Pinnaka A.K."/>
            <person name="Singh H."/>
            <person name="Kaur M."/>
        </authorList>
    </citation>
    <scope>NUCLEOTIDE SEQUENCE [LARGE SCALE GENOMIC DNA]</scope>
    <source>
        <strain evidence="7 8">SMB1</strain>
    </source>
</reference>
<evidence type="ECO:0000256" key="2">
    <source>
        <dbReference type="ARBA" id="ARBA00022490"/>
    </source>
</evidence>
<evidence type="ECO:0000313" key="7">
    <source>
        <dbReference type="EMBL" id="PZD94642.1"/>
    </source>
</evidence>
<comment type="caution">
    <text evidence="7">The sequence shown here is derived from an EMBL/GenBank/DDBJ whole genome shotgun (WGS) entry which is preliminary data.</text>
</comment>
<dbReference type="Pfam" id="PF05103">
    <property type="entry name" value="DivIVA"/>
    <property type="match status" value="1"/>
</dbReference>
<evidence type="ECO:0000256" key="6">
    <source>
        <dbReference type="SAM" id="Coils"/>
    </source>
</evidence>
<dbReference type="Gene3D" id="6.10.250.660">
    <property type="match status" value="1"/>
</dbReference>
<dbReference type="Proteomes" id="UP000249522">
    <property type="component" value="Unassembled WGS sequence"/>
</dbReference>
<sequence length="103" mass="11970">MNGDIKIKTPKEFGIKLNALEIHEKDFPTVFRGYDAAEVDNYLDQIIKDYEAFEALINLLQKQLYQARQNAVVRPPKAPEADLDEIMQRIRELEVYCWGRAKG</sequence>
<organism evidence="7 8">
    <name type="scientific">Paenibacillus sambharensis</name>
    <dbReference type="NCBI Taxonomy" id="1803190"/>
    <lineage>
        <taxon>Bacteria</taxon>
        <taxon>Bacillati</taxon>
        <taxon>Bacillota</taxon>
        <taxon>Bacilli</taxon>
        <taxon>Bacillales</taxon>
        <taxon>Paenibacillaceae</taxon>
        <taxon>Paenibacillus</taxon>
    </lineage>
</organism>
<keyword evidence="3 7" id="KW-0132">Cell division</keyword>
<proteinExistence type="predicted"/>
<keyword evidence="5" id="KW-0131">Cell cycle</keyword>
<dbReference type="GO" id="GO:0005737">
    <property type="term" value="C:cytoplasm"/>
    <property type="evidence" value="ECO:0007669"/>
    <property type="project" value="UniProtKB-SubCell"/>
</dbReference>
<dbReference type="InterPro" id="IPR007793">
    <property type="entry name" value="DivIVA_fam"/>
</dbReference>
<evidence type="ECO:0000256" key="4">
    <source>
        <dbReference type="ARBA" id="ARBA00023054"/>
    </source>
</evidence>
<feature type="coiled-coil region" evidence="6">
    <location>
        <begin position="43"/>
        <end position="70"/>
    </location>
</feature>
<dbReference type="GO" id="GO:0051301">
    <property type="term" value="P:cell division"/>
    <property type="evidence" value="ECO:0007669"/>
    <property type="project" value="UniProtKB-KW"/>
</dbReference>
<dbReference type="NCBIfam" id="TIGR03544">
    <property type="entry name" value="DivI1A_domain"/>
    <property type="match status" value="1"/>
</dbReference>
<dbReference type="InterPro" id="IPR019933">
    <property type="entry name" value="DivIVA_domain"/>
</dbReference>
<keyword evidence="2" id="KW-0963">Cytoplasm</keyword>
<accession>A0A2W1LHW7</accession>
<dbReference type="EMBL" id="QKRB01000051">
    <property type="protein sequence ID" value="PZD94642.1"/>
    <property type="molecule type" value="Genomic_DNA"/>
</dbReference>
<dbReference type="RefSeq" id="WP_111147864.1">
    <property type="nucleotide sequence ID" value="NZ_QKRB01000051.1"/>
</dbReference>
<evidence type="ECO:0000313" key="8">
    <source>
        <dbReference type="Proteomes" id="UP000249522"/>
    </source>
</evidence>
<dbReference type="OrthoDB" id="389699at2"/>
<protein>
    <submittedName>
        <fullName evidence="7">Cell division protein DivIVA</fullName>
    </submittedName>
</protein>
<comment type="subcellular location">
    <subcellularLocation>
        <location evidence="1">Cytoplasm</location>
    </subcellularLocation>
</comment>
<evidence type="ECO:0000256" key="1">
    <source>
        <dbReference type="ARBA" id="ARBA00004496"/>
    </source>
</evidence>
<gene>
    <name evidence="7" type="ORF">DNH61_16925</name>
</gene>
<dbReference type="AlphaFoldDB" id="A0A2W1LHW7"/>
<dbReference type="PANTHER" id="PTHR35794:SF1">
    <property type="entry name" value="CELL CYCLE PROTEIN GPSB"/>
    <property type="match status" value="1"/>
</dbReference>